<dbReference type="Pfam" id="PF07963">
    <property type="entry name" value="N_methyl"/>
    <property type="match status" value="1"/>
</dbReference>
<protein>
    <submittedName>
        <fullName evidence="2">MSHA biogenesis protein MshD</fullName>
    </submittedName>
</protein>
<keyword evidence="1" id="KW-0812">Transmembrane</keyword>
<proteinExistence type="predicted"/>
<dbReference type="InterPro" id="IPR012902">
    <property type="entry name" value="N_methyl_site"/>
</dbReference>
<feature type="transmembrane region" description="Helical" evidence="1">
    <location>
        <begin position="14"/>
        <end position="35"/>
    </location>
</feature>
<organism evidence="2 3">
    <name type="scientific">Thalassotalea insulae</name>
    <dbReference type="NCBI Taxonomy" id="2056778"/>
    <lineage>
        <taxon>Bacteria</taxon>
        <taxon>Pseudomonadati</taxon>
        <taxon>Pseudomonadota</taxon>
        <taxon>Gammaproteobacteria</taxon>
        <taxon>Alteromonadales</taxon>
        <taxon>Colwelliaceae</taxon>
        <taxon>Thalassotalea</taxon>
    </lineage>
</organism>
<reference evidence="2 3" key="1">
    <citation type="submission" date="2023-03" db="EMBL/GenBank/DDBJ databases">
        <title>Draft genome sequence of Thalassotalea insulae KCTC 62186T.</title>
        <authorList>
            <person name="Sawabe T."/>
        </authorList>
    </citation>
    <scope>NUCLEOTIDE SEQUENCE [LARGE SCALE GENOMIC DNA]</scope>
    <source>
        <strain evidence="2 3">KCTC 62186</strain>
    </source>
</reference>
<gene>
    <name evidence="2" type="primary">mshD</name>
    <name evidence="2" type="ORF">tinsulaeT_12020</name>
</gene>
<evidence type="ECO:0000313" key="2">
    <source>
        <dbReference type="EMBL" id="GLX77862.1"/>
    </source>
</evidence>
<comment type="caution">
    <text evidence="2">The sequence shown here is derived from an EMBL/GenBank/DDBJ whole genome shotgun (WGS) entry which is preliminary data.</text>
</comment>
<keyword evidence="1" id="KW-1133">Transmembrane helix</keyword>
<dbReference type="Proteomes" id="UP001157186">
    <property type="component" value="Unassembled WGS sequence"/>
</dbReference>
<evidence type="ECO:0000313" key="3">
    <source>
        <dbReference type="Proteomes" id="UP001157186"/>
    </source>
</evidence>
<dbReference type="RefSeq" id="WP_284243756.1">
    <property type="nucleotide sequence ID" value="NZ_BSST01000001.1"/>
</dbReference>
<keyword evidence="1" id="KW-0472">Membrane</keyword>
<sequence>MRVNAKGFTLVETIVGIVVLAISFSILTTLIYPLVGQSADQLHQIRAAELGQSILNEIQNKAFDEHSDMAGGVNRCGEDYDGNPGFSEEEKCTLNTALGHEEGKRDDFDDVDDYHNTDLTYFSEDMQKKYSGYSVTISVCNDGNYDGECSEPSSVDISTAKLIKVTITTPTGFDIVFSTYRANF</sequence>
<evidence type="ECO:0000256" key="1">
    <source>
        <dbReference type="SAM" id="Phobius"/>
    </source>
</evidence>
<keyword evidence="3" id="KW-1185">Reference proteome</keyword>
<dbReference type="NCBIfam" id="TIGR02532">
    <property type="entry name" value="IV_pilin_GFxxxE"/>
    <property type="match status" value="1"/>
</dbReference>
<name>A0ABQ6GPL0_9GAMM</name>
<dbReference type="EMBL" id="BSST01000001">
    <property type="protein sequence ID" value="GLX77862.1"/>
    <property type="molecule type" value="Genomic_DNA"/>
</dbReference>
<accession>A0ABQ6GPL0</accession>